<comment type="similarity">
    <text evidence="1">Belongs to the ohanin/vespryn family.</text>
</comment>
<dbReference type="PANTHER" id="PTHR24099">
    <property type="entry name" value="E3 UBIQUITIN-PROTEIN LIGASE TRIM36-RELATED"/>
    <property type="match status" value="1"/>
</dbReference>
<dbReference type="InterPro" id="IPR050617">
    <property type="entry name" value="E3_ligase_FN3/SPRY"/>
</dbReference>
<feature type="compositionally biased region" description="Basic and acidic residues" evidence="6">
    <location>
        <begin position="54"/>
        <end position="65"/>
    </location>
</feature>
<feature type="region of interest" description="Disordered" evidence="6">
    <location>
        <begin position="975"/>
        <end position="999"/>
    </location>
</feature>
<evidence type="ECO:0000256" key="1">
    <source>
        <dbReference type="ARBA" id="ARBA00009651"/>
    </source>
</evidence>
<organism evidence="9 10">
    <name type="scientific">Varanus komodoensis</name>
    <name type="common">Komodo dragon</name>
    <dbReference type="NCBI Taxonomy" id="61221"/>
    <lineage>
        <taxon>Eukaryota</taxon>
        <taxon>Metazoa</taxon>
        <taxon>Chordata</taxon>
        <taxon>Craniata</taxon>
        <taxon>Vertebrata</taxon>
        <taxon>Euteleostomi</taxon>
        <taxon>Lepidosauria</taxon>
        <taxon>Squamata</taxon>
        <taxon>Bifurcata</taxon>
        <taxon>Unidentata</taxon>
        <taxon>Episquamata</taxon>
        <taxon>Toxicofera</taxon>
        <taxon>Anguimorpha</taxon>
        <taxon>Paleoanguimorpha</taxon>
        <taxon>Varanoidea</taxon>
        <taxon>Varanidae</taxon>
        <taxon>Varanus</taxon>
    </lineage>
</organism>
<evidence type="ECO:0008006" key="11">
    <source>
        <dbReference type="Google" id="ProtNLM"/>
    </source>
</evidence>
<reference evidence="9" key="2">
    <citation type="submission" date="2025-09" db="UniProtKB">
        <authorList>
            <consortium name="Ensembl"/>
        </authorList>
    </citation>
    <scope>IDENTIFICATION</scope>
</reference>
<feature type="compositionally biased region" description="Basic and acidic residues" evidence="6">
    <location>
        <begin position="340"/>
        <end position="353"/>
    </location>
</feature>
<feature type="region of interest" description="Disordered" evidence="6">
    <location>
        <begin position="245"/>
        <end position="283"/>
    </location>
</feature>
<keyword evidence="2" id="KW-0528">Neurotoxin</keyword>
<dbReference type="Proteomes" id="UP000694545">
    <property type="component" value="Unplaced"/>
</dbReference>
<feature type="region of interest" description="Disordered" evidence="6">
    <location>
        <begin position="807"/>
        <end position="853"/>
    </location>
</feature>
<dbReference type="Pfam" id="PF00041">
    <property type="entry name" value="fn3"/>
    <property type="match status" value="1"/>
</dbReference>
<feature type="domain" description="B30.2/SPRY" evidence="7">
    <location>
        <begin position="2031"/>
        <end position="2210"/>
    </location>
</feature>
<dbReference type="InterPro" id="IPR036116">
    <property type="entry name" value="FN3_sf"/>
</dbReference>
<evidence type="ECO:0000256" key="2">
    <source>
        <dbReference type="ARBA" id="ARBA00022699"/>
    </source>
</evidence>
<reference evidence="9" key="1">
    <citation type="submission" date="2025-08" db="UniProtKB">
        <authorList>
            <consortium name="Ensembl"/>
        </authorList>
    </citation>
    <scope>IDENTIFICATION</scope>
</reference>
<keyword evidence="2" id="KW-0800">Toxin</keyword>
<feature type="compositionally biased region" description="Basic and acidic residues" evidence="6">
    <location>
        <begin position="1085"/>
        <end position="1098"/>
    </location>
</feature>
<feature type="region of interest" description="Disordered" evidence="6">
    <location>
        <begin position="1399"/>
        <end position="1472"/>
    </location>
</feature>
<feature type="coiled-coil region" evidence="5">
    <location>
        <begin position="1718"/>
        <end position="1745"/>
    </location>
</feature>
<feature type="compositionally biased region" description="Polar residues" evidence="6">
    <location>
        <begin position="651"/>
        <end position="672"/>
    </location>
</feature>
<evidence type="ECO:0000313" key="10">
    <source>
        <dbReference type="Proteomes" id="UP000694545"/>
    </source>
</evidence>
<proteinExistence type="inferred from homology"/>
<comment type="function">
    <text evidence="4">Neurotoxin that produces dose-dependent hypolocomotion and hyperalgesia in mice. May directly act on the central nervous system, as it is 6500-fold more potent when administered intracerebroventricularly than intraperitoneal.</text>
</comment>
<accession>A0A8D2KWN4</accession>
<feature type="compositionally biased region" description="Basic and acidic residues" evidence="6">
    <location>
        <begin position="639"/>
        <end position="650"/>
    </location>
</feature>
<feature type="region of interest" description="Disordered" evidence="6">
    <location>
        <begin position="1"/>
        <end position="97"/>
    </location>
</feature>
<feature type="compositionally biased region" description="Polar residues" evidence="6">
    <location>
        <begin position="1033"/>
        <end position="1045"/>
    </location>
</feature>
<evidence type="ECO:0000256" key="6">
    <source>
        <dbReference type="SAM" id="MobiDB-lite"/>
    </source>
</evidence>
<evidence type="ECO:0000256" key="5">
    <source>
        <dbReference type="SAM" id="Coils"/>
    </source>
</evidence>
<dbReference type="SMART" id="SM00060">
    <property type="entry name" value="FN3"/>
    <property type="match status" value="2"/>
</dbReference>
<feature type="compositionally biased region" description="Polar residues" evidence="6">
    <location>
        <begin position="836"/>
        <end position="853"/>
    </location>
</feature>
<evidence type="ECO:0000313" key="9">
    <source>
        <dbReference type="Ensembl" id="ENSVKKP00000012876.1"/>
    </source>
</evidence>
<dbReference type="PROSITE" id="PS50188">
    <property type="entry name" value="B302_SPRY"/>
    <property type="match status" value="1"/>
</dbReference>
<sequence>MGATQSEESGLMWETSSSRCSTSQASETSATSGVYSMENSFMDCPSGKSMFSMDEEKIALRRNSPDHTPQSPDEKISPGSTKAQEKEFDPADPQSWPFQVQPSKIKDYLVLITQDMGTSLSEEKENPLMKKGELPLKGTVRARIQLITAVLEERHKKIFRRVNNKDVPPPSDVIKKPREQPKIFSRQGISVSLRHIERDATDKNNRKEIPRYNLKHVGTGISKSGVSVPSYKDEKRTRRSFLPEILNKASEKPPPISSILANKAKKPNIKSYSPGNQTPIPEQASLVQPDLPDKTEVRKAQSLPLSSAKIMPENSTNLHAERGKQKMQNYSPVTTENTDGSEKSKALPEREPAESCSAFSYPASEAEMQPDSTAMVPSEPTAQEVQYSNNTAATLQETEKSVLAQARNQDVEFSAPSQLDTKDTAVFHFAEEAGNQDIPLYSPERKQAELPSVSETEEQEKEQPGMGYSKVAAVQEQLTVSLQAESDHLPLLPSIKEMKAGEIEALPDLSAAVRRTETQELQSDSYKSVKLPLPPYVTGEAEHEEKEYQESEFIKQGIQAQSAVTTPLEPNHSDVSQSRGKGENQTALPESQCPDSSLPVAYVDREEIQSDSPAIAQSESEHPAIFEPVKVPQGSEPTEPLHLRDKEEKQYSPTEELNLSEQLPSISSLLSENTEKQGTPLPSVVTAASLSKHPAWPTEQTETHEGLSPPPETATVAAETPFTTGTFQNVNVTDVEMQPLSPTEVPREELLPISREPDVLKDRKTTQLVSSLSAEPLNAASVSPKEEEKLENQFGAPINAKLCSEEQDVSRPIIDESQQEGQINSFESGSFGLDYSTESQPKKQSMGQNFSVSSQLEETTALYSVDEGDKKDERSDKPFFELLDADLLQSASALDKQKPQSNIEQTTQQLLHTILPIESDVLPSVEETQIHGSSSHFPGKKQNLGHTIKLIETEENQSVLRGNAALDSRYSTIPSPKAEEETHIPTEPEARSMEKQSIEVETSGLEADFQDVSYSVCESDKHLDASVPLPSTEGETFSHSLNSADSNTMDSKTMVINEVVLAKTEEETYLPSVDRDLKEPEKYLQKEKGLEDEEKQRELIPAPELDQEKDTFTISEGYQVGKIQAPPLISPVDKDKHMLESLEYLEAVPLLKTKPFHDTEDVVLQQEPSVGKILEGLKADIHENKGNESKELTKAKGVQESAETTIEVSAIPENKCYGILKATDIDYFEKYTLTDETSFTQTGKEQSIKDVQRSFDITNEHSEEGTSPVSSSESILKFSSLEKDLDKAKKENATITHEATSKILNEAAATKGNSENTAGELNLLAADAPLFNTGKDVLCQSPLTPLPTTVVSPGFLEAPPALSFLYEDLYEGVVEELKEDSSKYPSNEKTEYTENDVHIRGHASDDGSGIYCKKDIPDDSVPNTSEESQTEKVLKDQPIIGQALNEPRVTESAWEPSEKKHEPPHIPAEAPAPGGVISPTGVMESQSNTLIESPAEIISDVKVEICRPTYAIPFGSGFYSSGLNRETTDQQEPKELSDQPFVELDYSLLSHEFDTYPLYSIKEEEYSDIDEDLAELMDYEMVARDDVFQEEISSEAAHEELLLDDRKSLDHISDTYEFVNEREASMYPEEEEFELMNSEKLPRNIPETEILQEEIDWAQLDSYCYQCQCPISGEDKLFGEHKEHDVTDLDRAATVLKSQLDGSLDVLQERSLKIEGFVGEIEALFNSLEENCKEKEQLLEEQNESIIKMVVENHDRKAQSFEEVKNTKMEYLYEQMVNFQDYIDTAKDTLETIIRETEGMDDFVFLQSSEEINKRLLSAVEEIITVEKMPAAFSQFEHYAGGSANADQTLTHMPVPQTPKLQPQDPNSATSTSIAVYWTVNEDDVIDFFQVYCMEKCPGNKEQGGLVEEYRVTVKESNCILEDLEPGHCYSVWVMAVNYTGCSFPSEKSTFRTAPPTPVINAEECTICWDTATIRWTTSHPEATDSFTLEYCRQYSPEGEGLRSLAGIKRPEMKVRLESNINYFFYVRAVNSFGTSEQSEAALISTKGTRFHLMKETTHPALHISPNGTMISLPKDSKLTGISPVLGELLPARGWHYWETTVSGCAAYRVGICSSSIRQDSVLGQNGASWCLHCPILHNGEMSDVIVTEEPARIGILLDYNTGRLLFFNAERGQMLTSIRHKFTEAVHPAFVLEQPGVLNLHTGMELPEFVEQS</sequence>
<feature type="region of interest" description="Disordered" evidence="6">
    <location>
        <begin position="1085"/>
        <end position="1110"/>
    </location>
</feature>
<feature type="compositionally biased region" description="Polar residues" evidence="6">
    <location>
        <begin position="326"/>
        <end position="338"/>
    </location>
</feature>
<dbReference type="PANTHER" id="PTHR24099:SF7">
    <property type="entry name" value="CARDIOMYOPATHY-ASSOCIATED PROTEIN 5"/>
    <property type="match status" value="1"/>
</dbReference>
<dbReference type="InterPro" id="IPR013783">
    <property type="entry name" value="Ig-like_fold"/>
</dbReference>
<evidence type="ECO:0000256" key="4">
    <source>
        <dbReference type="ARBA" id="ARBA00034460"/>
    </source>
</evidence>
<dbReference type="SUPFAM" id="SSF49899">
    <property type="entry name" value="Concanavalin A-like lectins/glucanases"/>
    <property type="match status" value="1"/>
</dbReference>
<dbReference type="PROSITE" id="PS50853">
    <property type="entry name" value="FN3"/>
    <property type="match status" value="2"/>
</dbReference>
<dbReference type="Gene3D" id="2.60.40.10">
    <property type="entry name" value="Immunoglobulins"/>
    <property type="match status" value="2"/>
</dbReference>
<feature type="region of interest" description="Disordered" evidence="6">
    <location>
        <begin position="540"/>
        <end position="715"/>
    </location>
</feature>
<dbReference type="CDD" id="cd00063">
    <property type="entry name" value="FN3"/>
    <property type="match status" value="2"/>
</dbReference>
<evidence type="ECO:0000256" key="3">
    <source>
        <dbReference type="ARBA" id="ARBA00023054"/>
    </source>
</evidence>
<dbReference type="InterPro" id="IPR013320">
    <property type="entry name" value="ConA-like_dom_sf"/>
</dbReference>
<dbReference type="Pfam" id="PF00622">
    <property type="entry name" value="SPRY"/>
    <property type="match status" value="1"/>
</dbReference>
<feature type="compositionally biased region" description="Basic and acidic residues" evidence="6">
    <location>
        <begin position="540"/>
        <end position="553"/>
    </location>
</feature>
<feature type="compositionally biased region" description="Polar residues" evidence="6">
    <location>
        <begin position="573"/>
        <end position="595"/>
    </location>
</feature>
<keyword evidence="3 5" id="KW-0175">Coiled coil</keyword>
<feature type="region of interest" description="Disordered" evidence="6">
    <location>
        <begin position="296"/>
        <end position="383"/>
    </location>
</feature>
<dbReference type="Gene3D" id="2.60.120.920">
    <property type="match status" value="1"/>
</dbReference>
<dbReference type="InterPro" id="IPR001870">
    <property type="entry name" value="B30.2/SPRY"/>
</dbReference>
<dbReference type="OMA" id="EEIQLYC"/>
<dbReference type="Gene3D" id="3.30.160.60">
    <property type="entry name" value="Classic Zinc Finger"/>
    <property type="match status" value="1"/>
</dbReference>
<feature type="compositionally biased region" description="Basic and acidic residues" evidence="6">
    <location>
        <begin position="977"/>
        <end position="998"/>
    </location>
</feature>
<dbReference type="SUPFAM" id="SSF49265">
    <property type="entry name" value="Fibronectin type III"/>
    <property type="match status" value="1"/>
</dbReference>
<dbReference type="SUPFAM" id="SSF57845">
    <property type="entry name" value="B-box zinc-binding domain"/>
    <property type="match status" value="1"/>
</dbReference>
<name>A0A8D2KWN4_VARKO</name>
<keyword evidence="10" id="KW-1185">Reference proteome</keyword>
<feature type="compositionally biased region" description="Polar residues" evidence="6">
    <location>
        <begin position="819"/>
        <end position="828"/>
    </location>
</feature>
<feature type="compositionally biased region" description="Polar residues" evidence="6">
    <location>
        <begin position="270"/>
        <end position="280"/>
    </location>
</feature>
<feature type="compositionally biased region" description="Low complexity" evidence="6">
    <location>
        <begin position="15"/>
        <end position="32"/>
    </location>
</feature>
<feature type="region of interest" description="Disordered" evidence="6">
    <location>
        <begin position="1026"/>
        <end position="1045"/>
    </location>
</feature>
<dbReference type="SMART" id="SM00449">
    <property type="entry name" value="SPRY"/>
    <property type="match status" value="1"/>
</dbReference>
<dbReference type="InterPro" id="IPR003961">
    <property type="entry name" value="FN3_dom"/>
</dbReference>
<dbReference type="InterPro" id="IPR043136">
    <property type="entry name" value="B30.2/SPRY_sf"/>
</dbReference>
<protein>
    <recommendedName>
        <fullName evidence="11">Cardiomyopathy-associated protein 5</fullName>
    </recommendedName>
</protein>
<feature type="region of interest" description="Disordered" evidence="6">
    <location>
        <begin position="434"/>
        <end position="467"/>
    </location>
</feature>
<dbReference type="InterPro" id="IPR003877">
    <property type="entry name" value="SPRY_dom"/>
</dbReference>
<feature type="domain" description="Fibronectin type-III" evidence="8">
    <location>
        <begin position="1859"/>
        <end position="1956"/>
    </location>
</feature>
<evidence type="ECO:0000259" key="8">
    <source>
        <dbReference type="PROSITE" id="PS50853"/>
    </source>
</evidence>
<dbReference type="PRINTS" id="PR01407">
    <property type="entry name" value="BUTYPHLNCDUF"/>
</dbReference>
<dbReference type="Ensembl" id="ENSVKKT00000013187.1">
    <property type="protein sequence ID" value="ENSVKKP00000012876.1"/>
    <property type="gene ID" value="ENSVKKG00000008916.1"/>
</dbReference>
<feature type="domain" description="Fibronectin type-III" evidence="8">
    <location>
        <begin position="1958"/>
        <end position="2049"/>
    </location>
</feature>
<dbReference type="InterPro" id="IPR003879">
    <property type="entry name" value="Butyrophylin_SPRY"/>
</dbReference>
<evidence type="ECO:0000259" key="7">
    <source>
        <dbReference type="PROSITE" id="PS50188"/>
    </source>
</evidence>
<dbReference type="GO" id="GO:0005737">
    <property type="term" value="C:cytoplasm"/>
    <property type="evidence" value="ECO:0007669"/>
    <property type="project" value="TreeGrafter"/>
</dbReference>